<gene>
    <name evidence="2" type="ORF">scyTo_0026897</name>
</gene>
<dbReference type="Proteomes" id="UP000288216">
    <property type="component" value="Unassembled WGS sequence"/>
</dbReference>
<feature type="non-terminal residue" evidence="2">
    <location>
        <position position="65"/>
    </location>
</feature>
<dbReference type="OrthoDB" id="289038at2759"/>
<evidence type="ECO:0000256" key="1">
    <source>
        <dbReference type="SAM" id="MobiDB-lite"/>
    </source>
</evidence>
<feature type="compositionally biased region" description="Basic and acidic residues" evidence="1">
    <location>
        <begin position="47"/>
        <end position="58"/>
    </location>
</feature>
<dbReference type="STRING" id="75743.A0A401QLF3"/>
<evidence type="ECO:0000313" key="3">
    <source>
        <dbReference type="Proteomes" id="UP000288216"/>
    </source>
</evidence>
<sequence>MSEDELLAAVLEMSKRESCLSLGGEEEHEKPSSSPDTGFGDDEAQELLEHHEAPELDGSRASMET</sequence>
<reference evidence="2 3" key="1">
    <citation type="journal article" date="2018" name="Nat. Ecol. Evol.">
        <title>Shark genomes provide insights into elasmobranch evolution and the origin of vertebrates.</title>
        <authorList>
            <person name="Hara Y"/>
            <person name="Yamaguchi K"/>
            <person name="Onimaru K"/>
            <person name="Kadota M"/>
            <person name="Koyanagi M"/>
            <person name="Keeley SD"/>
            <person name="Tatsumi K"/>
            <person name="Tanaka K"/>
            <person name="Motone F"/>
            <person name="Kageyama Y"/>
            <person name="Nozu R"/>
            <person name="Adachi N"/>
            <person name="Nishimura O"/>
            <person name="Nakagawa R"/>
            <person name="Tanegashima C"/>
            <person name="Kiyatake I"/>
            <person name="Matsumoto R"/>
            <person name="Murakumo K"/>
            <person name="Nishida K"/>
            <person name="Terakita A"/>
            <person name="Kuratani S"/>
            <person name="Sato K"/>
            <person name="Hyodo S Kuraku.S."/>
        </authorList>
    </citation>
    <scope>NUCLEOTIDE SEQUENCE [LARGE SCALE GENOMIC DNA]</scope>
</reference>
<keyword evidence="3" id="KW-1185">Reference proteome</keyword>
<comment type="caution">
    <text evidence="2">The sequence shown here is derived from an EMBL/GenBank/DDBJ whole genome shotgun (WGS) entry which is preliminary data.</text>
</comment>
<dbReference type="EMBL" id="BFAA01255438">
    <property type="protein sequence ID" value="GCB86204.1"/>
    <property type="molecule type" value="Genomic_DNA"/>
</dbReference>
<organism evidence="2 3">
    <name type="scientific">Scyliorhinus torazame</name>
    <name type="common">Cloudy catshark</name>
    <name type="synonym">Catulus torazame</name>
    <dbReference type="NCBI Taxonomy" id="75743"/>
    <lineage>
        <taxon>Eukaryota</taxon>
        <taxon>Metazoa</taxon>
        <taxon>Chordata</taxon>
        <taxon>Craniata</taxon>
        <taxon>Vertebrata</taxon>
        <taxon>Chondrichthyes</taxon>
        <taxon>Elasmobranchii</taxon>
        <taxon>Galeomorphii</taxon>
        <taxon>Galeoidea</taxon>
        <taxon>Carcharhiniformes</taxon>
        <taxon>Scyliorhinidae</taxon>
        <taxon>Scyliorhinus</taxon>
    </lineage>
</organism>
<protein>
    <submittedName>
        <fullName evidence="2">Uncharacterized protein</fullName>
    </submittedName>
</protein>
<evidence type="ECO:0000313" key="2">
    <source>
        <dbReference type="EMBL" id="GCB86204.1"/>
    </source>
</evidence>
<dbReference type="AlphaFoldDB" id="A0A401QLF3"/>
<proteinExistence type="predicted"/>
<name>A0A401QLF3_SCYTO</name>
<feature type="region of interest" description="Disordered" evidence="1">
    <location>
        <begin position="18"/>
        <end position="65"/>
    </location>
</feature>
<accession>A0A401QLF3</accession>